<evidence type="ECO:0000313" key="6">
    <source>
        <dbReference type="Proteomes" id="UP001176940"/>
    </source>
</evidence>
<organism evidence="5 6">
    <name type="scientific">Ranitomeya imitator</name>
    <name type="common">mimic poison frog</name>
    <dbReference type="NCBI Taxonomy" id="111125"/>
    <lineage>
        <taxon>Eukaryota</taxon>
        <taxon>Metazoa</taxon>
        <taxon>Chordata</taxon>
        <taxon>Craniata</taxon>
        <taxon>Vertebrata</taxon>
        <taxon>Euteleostomi</taxon>
        <taxon>Amphibia</taxon>
        <taxon>Batrachia</taxon>
        <taxon>Anura</taxon>
        <taxon>Neobatrachia</taxon>
        <taxon>Hyloidea</taxon>
        <taxon>Dendrobatidae</taxon>
        <taxon>Dendrobatinae</taxon>
        <taxon>Ranitomeya</taxon>
    </lineage>
</organism>
<keyword evidence="6" id="KW-1185">Reference proteome</keyword>
<dbReference type="PANTHER" id="PTHR11559">
    <property type="entry name" value="CARBOXYLESTERASE"/>
    <property type="match status" value="1"/>
</dbReference>
<dbReference type="EC" id="3.1.1.-" evidence="3"/>
<name>A0ABN9L7Z9_9NEOB</name>
<evidence type="ECO:0000256" key="1">
    <source>
        <dbReference type="ARBA" id="ARBA00005964"/>
    </source>
</evidence>
<dbReference type="EMBL" id="CAUEEQ010008640">
    <property type="protein sequence ID" value="CAJ0932544.1"/>
    <property type="molecule type" value="Genomic_DNA"/>
</dbReference>
<comment type="caution">
    <text evidence="5">The sequence shown here is derived from an EMBL/GenBank/DDBJ whole genome shotgun (WGS) entry which is preliminary data.</text>
</comment>
<dbReference type="InterPro" id="IPR050309">
    <property type="entry name" value="Type-B_Carboxylest/Lipase"/>
</dbReference>
<dbReference type="InterPro" id="IPR002018">
    <property type="entry name" value="CarbesteraseB"/>
</dbReference>
<protein>
    <recommendedName>
        <fullName evidence="3">Carboxylic ester hydrolase</fullName>
        <ecNumber evidence="3">3.1.1.-</ecNumber>
    </recommendedName>
</protein>
<comment type="similarity">
    <text evidence="1 3">Belongs to the type-B carboxylesterase/lipase family.</text>
</comment>
<evidence type="ECO:0000256" key="2">
    <source>
        <dbReference type="ARBA" id="ARBA00022801"/>
    </source>
</evidence>
<reference evidence="5" key="1">
    <citation type="submission" date="2023-07" db="EMBL/GenBank/DDBJ databases">
        <authorList>
            <person name="Stuckert A."/>
        </authorList>
    </citation>
    <scope>NUCLEOTIDE SEQUENCE</scope>
</reference>
<dbReference type="InterPro" id="IPR019819">
    <property type="entry name" value="Carboxylesterase_B_CS"/>
</dbReference>
<accession>A0ABN9L7Z9</accession>
<dbReference type="CDD" id="cd00312">
    <property type="entry name" value="Esterase_lipase"/>
    <property type="match status" value="1"/>
</dbReference>
<dbReference type="Gene3D" id="3.40.50.1820">
    <property type="entry name" value="alpha/beta hydrolase"/>
    <property type="match status" value="1"/>
</dbReference>
<dbReference type="InterPro" id="IPR029058">
    <property type="entry name" value="AB_hydrolase_fold"/>
</dbReference>
<evidence type="ECO:0000313" key="5">
    <source>
        <dbReference type="EMBL" id="CAJ0932544.1"/>
    </source>
</evidence>
<dbReference type="SUPFAM" id="SSF53474">
    <property type="entry name" value="alpha/beta-Hydrolases"/>
    <property type="match status" value="1"/>
</dbReference>
<dbReference type="Pfam" id="PF00135">
    <property type="entry name" value="COesterase"/>
    <property type="match status" value="1"/>
</dbReference>
<feature type="domain" description="Carboxylesterase type B" evidence="4">
    <location>
        <begin position="47"/>
        <end position="557"/>
    </location>
</feature>
<keyword evidence="2 3" id="KW-0378">Hydrolase</keyword>
<evidence type="ECO:0000259" key="4">
    <source>
        <dbReference type="Pfam" id="PF00135"/>
    </source>
</evidence>
<proteinExistence type="inferred from homology"/>
<dbReference type="PROSITE" id="PS00941">
    <property type="entry name" value="CARBOXYLESTERASE_B_2"/>
    <property type="match status" value="1"/>
</dbReference>
<dbReference type="PROSITE" id="PS00122">
    <property type="entry name" value="CARBOXYLESTERASE_B_1"/>
    <property type="match status" value="1"/>
</dbReference>
<gene>
    <name evidence="5" type="ORF">RIMI_LOCUS5139107</name>
</gene>
<dbReference type="Proteomes" id="UP001176940">
    <property type="component" value="Unassembled WGS sequence"/>
</dbReference>
<dbReference type="InterPro" id="IPR019826">
    <property type="entry name" value="Carboxylesterase_B_AS"/>
</dbReference>
<evidence type="ECO:0000256" key="3">
    <source>
        <dbReference type="RuleBase" id="RU361235"/>
    </source>
</evidence>
<sequence length="578" mass="64197">MTLCTQNTEEQYPPGDCSSRDMESLRHILLLTPLFITAIGTGVNVERPLVTTKYGDLRGITVPVKETSRAIDGFFGVPFAKPPVGPLRFGNPEPPEPWKSVIDASYPPPMCLQLEDHRVEVNYPSSSRLPRSSEDCLYLNVFTPADRDKKSKLPVMVFIHGGGLLFGLACIFDGSALSAYENVVVVSIQYRLGILGFFSTGDNRLRGNYGFVDQVAALQWVQENIADFGGDPSSVTIFGESAGDISVSALLASPLAKGLFHRAISESGIVSTSGFVVSTSEELIYFQNIISELSGCALASIDDCLMKKSEEEMYIITQRMGMLPLPGFVDGVFLPKPVVTMFANKESNKVPFLLGMSNQEFILTTLSRLDFSNVTAGMTRESLVMKLQNLPVLSVSPEEIPHVMDEYFAYITDPVEIRDLYRDLCGDLVFVIPTLRIAKYHRDMGLPVYLYEFQHSPSFLVHVRPHLVNSAHGAELFFASGGPFLRYGVLNSGPATQEEKHLARTTMKYWANFARTGNPNGPGLTTWPEYGADERYLEINLKQKSSSTLKEEKFKFWTEILPKKKGTKIFNVSNRIEL</sequence>